<dbReference type="InterPro" id="IPR014772">
    <property type="entry name" value="Munc13_dom-2"/>
</dbReference>
<accession>A0A158RC07</accession>
<feature type="domain" description="MHD1" evidence="8">
    <location>
        <begin position="662"/>
        <end position="781"/>
    </location>
</feature>
<dbReference type="WBParaSite" id="TCLT_0000610901-mRNA-1">
    <property type="protein sequence ID" value="TCLT_0000610901-mRNA-1"/>
    <property type="gene ID" value="TCLT_0000610901"/>
</dbReference>
<sequence length="1166" mass="133185">MDGVSQRNKLTERVRNVHEWAGRQFHRASEFIRSASLSAALTPVEVFEQVQASDGYFFEQFGVSTTTMSSVLESVATGDDEEQLNNFKVYSDIQDLYVEALYTIVHKVGKCQTVPDEQLLSYVQEAFEMDDIRHQQLLLRAQEEKPPVFLLNVLLLEARDLIAKDVNGFSDPFSMMGVIPSIYRKMGSPETAAAAKELFEDGEDTANSDVDCSKLPRSAAVDKRRQSGSLFQRFGGSFRLGGVGNRKKKYEARLIPAKLIKASLVQRKTLNPKWNEKFQFIVDDVNADRFHMDIWDHDDEEKSVMDAVSSLNHISGLKGLGRYFKEVTQSARADNDGCTDDFLGCVTLQIKDIPSTGIENWFTLEKRSERSEVSGQLWLSTKEERNERSDDVTTDVKQHVGLIQQFAIHEIRRSKIPVAAFSGSLPATAHSILHQHAIQGDLIELHEALCYWLAYSAMLHIGLSYTLLTTVLSRLIAKWEPLIIEKDEENMLCDSLITFDNHCRIAIIDHRRRFPAKKHTSIDLLTNLLRCFKLMRESQLFEKCFPCERYFKVTISTLLERSAESFFKEALQDARNEDACVEFLRLLNFLNSACLMFPAYTSLFKTLTGVDYASVTYVQFKRLLSEYLCSELMSENAYDLKSLLIEAVKKDDDNGRSLVLLIKIHLALNEFRIHHDPDRKNDTDADDLGYIFDKAISKWVDLVRVRAFVRVDLACQLDVSIQGTNSAVKQTSSYVDICHMIEKIIFTWERMRVSDIRARIDLTSKIIQSICKIAEYYVDHIFVHLACDGFCSDLQEFLPTALLNMFCCAINNAEQARRGLMIHSKLRLDDLNTLQYKLSGSNSDWRQKIEHELDECDHYISTQIAATIQRFTKRLDKQFKKHVFHLAWSPSACPIETAIKPLTDMLDSELTSLHRALLHKNFTRVMLSQFNAIVPLLQGCVNENPGLDTVFYQRLSDAITILVDFFHANGKGIPMETFERFSDYQNLVSALTMNQSATSHLIEQYYHSLLKEQNEATECKYGILNVRAYYNNNSQTLVVDVLGAKQVIPLDTNGLSDPFVIIELVPRIYYRQKPVMKTRIVSRSLNPIFDETFEFHISSKVPQCAMVHFIVMDHDFLRSNDFAGEAFLDLADVPGINTNVGSALRQFNLILIHPSRKGKLLLLIYT</sequence>
<dbReference type="STRING" id="103827.A0A158RC07"/>
<keyword evidence="11" id="KW-1185">Reference proteome</keyword>
<evidence type="ECO:0000256" key="2">
    <source>
        <dbReference type="ARBA" id="ARBA00004603"/>
    </source>
</evidence>
<dbReference type="SUPFAM" id="SSF49562">
    <property type="entry name" value="C2 domain (Calcium/lipid-binding domain, CaLB)"/>
    <property type="match status" value="2"/>
</dbReference>
<evidence type="ECO:0000313" key="12">
    <source>
        <dbReference type="WBParaSite" id="TCLT_0000610901-mRNA-1"/>
    </source>
</evidence>
<name>A0A158RC07_THECL</name>
<dbReference type="AlphaFoldDB" id="A0A158RC07"/>
<comment type="similarity">
    <text evidence="3">Belongs to the unc-13 family.</text>
</comment>
<protein>
    <submittedName>
        <fullName evidence="12">C2 domain-containing protein</fullName>
    </submittedName>
</protein>
<comment type="subcellular location">
    <subcellularLocation>
        <location evidence="1">Cytoplasm</location>
    </subcellularLocation>
    <subcellularLocation>
        <location evidence="2">Late endosome</location>
    </subcellularLocation>
</comment>
<feature type="domain" description="C2" evidence="7">
    <location>
        <begin position="1020"/>
        <end position="1143"/>
    </location>
</feature>
<evidence type="ECO:0000313" key="10">
    <source>
        <dbReference type="EMBL" id="VDN03420.1"/>
    </source>
</evidence>
<evidence type="ECO:0000259" key="8">
    <source>
        <dbReference type="PROSITE" id="PS51258"/>
    </source>
</evidence>
<dbReference type="OrthoDB" id="7976202at2759"/>
<keyword evidence="5" id="KW-0963">Cytoplasm</keyword>
<gene>
    <name evidence="10" type="ORF">TCLT_LOCUS6098</name>
</gene>
<evidence type="ECO:0000256" key="5">
    <source>
        <dbReference type="ARBA" id="ARBA00022490"/>
    </source>
</evidence>
<dbReference type="PROSITE" id="PS51258">
    <property type="entry name" value="MHD1"/>
    <property type="match status" value="1"/>
</dbReference>
<evidence type="ECO:0000259" key="9">
    <source>
        <dbReference type="PROSITE" id="PS51259"/>
    </source>
</evidence>
<evidence type="ECO:0000259" key="7">
    <source>
        <dbReference type="PROSITE" id="PS50004"/>
    </source>
</evidence>
<dbReference type="CDD" id="cd08676">
    <property type="entry name" value="C2A_Munc13-like"/>
    <property type="match status" value="1"/>
</dbReference>
<reference evidence="10 11" key="2">
    <citation type="submission" date="2018-11" db="EMBL/GenBank/DDBJ databases">
        <authorList>
            <consortium name="Pathogen Informatics"/>
        </authorList>
    </citation>
    <scope>NUCLEOTIDE SEQUENCE [LARGE SCALE GENOMIC DNA]</scope>
</reference>
<reference evidence="12" key="1">
    <citation type="submission" date="2016-04" db="UniProtKB">
        <authorList>
            <consortium name="WormBaseParasite"/>
        </authorList>
    </citation>
    <scope>IDENTIFICATION</scope>
</reference>
<evidence type="ECO:0000256" key="1">
    <source>
        <dbReference type="ARBA" id="ARBA00004496"/>
    </source>
</evidence>
<dbReference type="InterPro" id="IPR052095">
    <property type="entry name" value="UNC-13_domain"/>
</dbReference>
<dbReference type="OMA" id="WLAEAMN"/>
<dbReference type="InterPro" id="IPR000008">
    <property type="entry name" value="C2_dom"/>
</dbReference>
<dbReference type="PROSITE" id="PS51259">
    <property type="entry name" value="MHD2"/>
    <property type="match status" value="1"/>
</dbReference>
<dbReference type="PANTHER" id="PTHR45999">
    <property type="entry name" value="UNC-13-4A, ISOFORM B"/>
    <property type="match status" value="1"/>
</dbReference>
<dbReference type="GO" id="GO:0099503">
    <property type="term" value="C:secretory vesicle"/>
    <property type="evidence" value="ECO:0007669"/>
    <property type="project" value="TreeGrafter"/>
</dbReference>
<dbReference type="Gene3D" id="1.10.357.50">
    <property type="match status" value="1"/>
</dbReference>
<dbReference type="InterPro" id="IPR035892">
    <property type="entry name" value="C2_domain_sf"/>
</dbReference>
<dbReference type="Pfam" id="PF00168">
    <property type="entry name" value="C2"/>
    <property type="match status" value="2"/>
</dbReference>
<evidence type="ECO:0000256" key="4">
    <source>
        <dbReference type="ARBA" id="ARBA00022483"/>
    </source>
</evidence>
<feature type="domain" description="MHD2" evidence="9">
    <location>
        <begin position="896"/>
        <end position="1005"/>
    </location>
</feature>
<dbReference type="InterPro" id="IPR014770">
    <property type="entry name" value="Munc13_1"/>
</dbReference>
<dbReference type="PANTHER" id="PTHR45999:SF9">
    <property type="entry name" value="BAI1-ASSOCIATED PROTEIN 3"/>
    <property type="match status" value="1"/>
</dbReference>
<feature type="domain" description="C2" evidence="7">
    <location>
        <begin position="131"/>
        <end position="327"/>
    </location>
</feature>
<dbReference type="GO" id="GO:0006887">
    <property type="term" value="P:exocytosis"/>
    <property type="evidence" value="ECO:0007669"/>
    <property type="project" value="UniProtKB-KW"/>
</dbReference>
<proteinExistence type="inferred from homology"/>
<dbReference type="Proteomes" id="UP000276776">
    <property type="component" value="Unassembled WGS sequence"/>
</dbReference>
<dbReference type="Gene3D" id="2.60.40.150">
    <property type="entry name" value="C2 domain"/>
    <property type="match status" value="2"/>
</dbReference>
<dbReference type="EMBL" id="UYYF01004389">
    <property type="protein sequence ID" value="VDN03420.1"/>
    <property type="molecule type" value="Genomic_DNA"/>
</dbReference>
<dbReference type="SMART" id="SM00239">
    <property type="entry name" value="C2"/>
    <property type="match status" value="2"/>
</dbReference>
<evidence type="ECO:0000256" key="6">
    <source>
        <dbReference type="ARBA" id="ARBA00022753"/>
    </source>
</evidence>
<organism evidence="12">
    <name type="scientific">Thelazia callipaeda</name>
    <name type="common">Oriental eyeworm</name>
    <name type="synonym">Parasitic nematode</name>
    <dbReference type="NCBI Taxonomy" id="103827"/>
    <lineage>
        <taxon>Eukaryota</taxon>
        <taxon>Metazoa</taxon>
        <taxon>Ecdysozoa</taxon>
        <taxon>Nematoda</taxon>
        <taxon>Chromadorea</taxon>
        <taxon>Rhabditida</taxon>
        <taxon>Spirurina</taxon>
        <taxon>Spiruromorpha</taxon>
        <taxon>Thelazioidea</taxon>
        <taxon>Thelaziidae</taxon>
        <taxon>Thelazia</taxon>
    </lineage>
</organism>
<dbReference type="GO" id="GO:0005770">
    <property type="term" value="C:late endosome"/>
    <property type="evidence" value="ECO:0007669"/>
    <property type="project" value="UniProtKB-SubCell"/>
</dbReference>
<dbReference type="PROSITE" id="PS50004">
    <property type="entry name" value="C2"/>
    <property type="match status" value="2"/>
</dbReference>
<dbReference type="CDD" id="cd04009">
    <property type="entry name" value="C2B_Munc13-like"/>
    <property type="match status" value="1"/>
</dbReference>
<keyword evidence="6" id="KW-0967">Endosome</keyword>
<keyword evidence="4" id="KW-0268">Exocytosis</keyword>
<evidence type="ECO:0000256" key="3">
    <source>
        <dbReference type="ARBA" id="ARBA00005823"/>
    </source>
</evidence>
<evidence type="ECO:0000313" key="11">
    <source>
        <dbReference type="Proteomes" id="UP000276776"/>
    </source>
</evidence>